<organism evidence="6 7">
    <name type="scientific">Coccidioides immitis RMSCC 2394</name>
    <dbReference type="NCBI Taxonomy" id="404692"/>
    <lineage>
        <taxon>Eukaryota</taxon>
        <taxon>Fungi</taxon>
        <taxon>Dikarya</taxon>
        <taxon>Ascomycota</taxon>
        <taxon>Pezizomycotina</taxon>
        <taxon>Eurotiomycetes</taxon>
        <taxon>Eurotiomycetidae</taxon>
        <taxon>Onygenales</taxon>
        <taxon>Onygenaceae</taxon>
        <taxon>Coccidioides</taxon>
    </lineage>
</organism>
<dbReference type="InterPro" id="IPR013136">
    <property type="entry name" value="WSTF_Acf1_Cbp146"/>
</dbReference>
<evidence type="ECO:0000256" key="4">
    <source>
        <dbReference type="SAM" id="MobiDB-lite"/>
    </source>
</evidence>
<evidence type="ECO:0000259" key="5">
    <source>
        <dbReference type="PROSITE" id="PS50827"/>
    </source>
</evidence>
<comment type="subcellular location">
    <subcellularLocation>
        <location evidence="1">Nucleus</location>
    </subcellularLocation>
</comment>
<evidence type="ECO:0000313" key="7">
    <source>
        <dbReference type="Proteomes" id="UP000054565"/>
    </source>
</evidence>
<feature type="compositionally biased region" description="Polar residues" evidence="4">
    <location>
        <begin position="333"/>
        <end position="343"/>
    </location>
</feature>
<dbReference type="GO" id="GO:0000785">
    <property type="term" value="C:chromatin"/>
    <property type="evidence" value="ECO:0007669"/>
    <property type="project" value="UniProtKB-ARBA"/>
</dbReference>
<evidence type="ECO:0000313" key="6">
    <source>
        <dbReference type="EMBL" id="KMP09075.1"/>
    </source>
</evidence>
<sequence length="1064" mass="123051">MVFSSLLLFPVTHASTSIHPPRCLPPLRRRLPRLTIRFLPSLRGASRANLAPGVLSVSSTYSHAVRSRSRSAKIVKMVLFKRRPVQYLPKPTIEDDSSEVWVIPETDEVFTSYEPFLQRMNFYKQAEGSREVDNAFPEALKEPVLRKVQFSIVSRIDSLVDQLYEVPLSRAEPNLKTTVELTFFKDFKQDFYPGERVTVLLTNGSRLQGVVREKARFPEICRSDGTLERRASSRYLVKLTNRQNEEALVDDEHLARDRKIFTKQMLRSFIKNTVSRESWNGAPWLVKPHIAEYYHIDTEVPQHLQYGNKAGKKAKVSADKQEDEKLFGFFASQRPQLKPSTKGQKAKTPQELEKAKEEQYEAYRRSLNGNPSFRLPKNDKHRPPPPSEAPVALLPEFSVIINNKLPPSPPPPPPAPIKYPIEDLDIPPTDGARRPSLRFLTNDETAEKLDLGLKMESVGPLLETWNTLNVYCEVFQLDSFTFDDFLEAMRFSSDDINCELFTEIHCAVLKILVNSEKDQEGAIQISLPAAPEEDSEEESEESEPEPEPEPEPVPTRRTTRSSLARVEINNTKPPPRSRSTTADIKVHRAAEMFTEYGWIDRVRKRDFKNGGWELVMIGLLYRLSSRPRLQKICDEILSHLAPLDAEPTRETAQEQYSTLNINLRIQALQIICMLTLETKAIKNYLEECSNQMTEFRKEKIELQRARKATLEELRKLHEERKELEPERPPSPAPEPEEIAESKVPGTEEESEATSESDEEEESYIGRSLRGGADRELERKRRQEEERLRKELAAKLPKGTKQYQRVLKKIEDLKAKVKAYEADIAVLDNDLREADCPRTRVLGKDRFWNRYYWFERNGMPYEGLPNSSTASAGYANGRIWVQGPDEIEREGFIDLPDELNRSYFKEFGMTVAERKRAEEGPTSMLNAQEWGYYEDPDELDELINWLDSRGVREIKLRKELQLHRDNIAKYMKNRKEHLSQHASKVELEEEPPTRMSTRTKTYTDYSNFHCLKWKNSTALRDNGHLHIEPERPTKRAKRSMDNARELKMLNRQGKPLARQGTRYNF</sequence>
<dbReference type="AlphaFoldDB" id="A0A0J6YN08"/>
<evidence type="ECO:0000256" key="3">
    <source>
        <dbReference type="ARBA" id="ARBA00023242"/>
    </source>
</evidence>
<dbReference type="PANTHER" id="PTHR32075:SF6">
    <property type="entry name" value="ISWI CHROMATIN-REMODELING COMPLEX SUBUNIT YPL216W-RELATED"/>
    <property type="match status" value="1"/>
</dbReference>
<dbReference type="Proteomes" id="UP000054565">
    <property type="component" value="Unassembled WGS sequence"/>
</dbReference>
<dbReference type="InterPro" id="IPR018501">
    <property type="entry name" value="DDT_dom"/>
</dbReference>
<dbReference type="EMBL" id="DS028098">
    <property type="protein sequence ID" value="KMP09075.1"/>
    <property type="molecule type" value="Genomic_DNA"/>
</dbReference>
<name>A0A0J6YN08_COCIT</name>
<dbReference type="Pfam" id="PF10537">
    <property type="entry name" value="WAC_Acf1_DNA_bd"/>
    <property type="match status" value="2"/>
</dbReference>
<keyword evidence="2" id="KW-0175">Coiled coil</keyword>
<feature type="region of interest" description="Disordered" evidence="4">
    <location>
        <begin position="526"/>
        <end position="581"/>
    </location>
</feature>
<dbReference type="GO" id="GO:0005634">
    <property type="term" value="C:nucleus"/>
    <property type="evidence" value="ECO:0007669"/>
    <property type="project" value="UniProtKB-SubCell"/>
</dbReference>
<evidence type="ECO:0000256" key="1">
    <source>
        <dbReference type="ARBA" id="ARBA00004123"/>
    </source>
</evidence>
<gene>
    <name evidence="6" type="ORF">CIRG_08756</name>
</gene>
<protein>
    <submittedName>
        <fullName evidence="6">DDT domain containing protein</fullName>
    </submittedName>
</protein>
<dbReference type="PROSITE" id="PS50827">
    <property type="entry name" value="DDT"/>
    <property type="match status" value="1"/>
</dbReference>
<dbReference type="Pfam" id="PF02791">
    <property type="entry name" value="DDT"/>
    <property type="match status" value="1"/>
</dbReference>
<accession>A0A0J6YN08</accession>
<feature type="compositionally biased region" description="Basic and acidic residues" evidence="4">
    <location>
        <begin position="348"/>
        <end position="364"/>
    </location>
</feature>
<dbReference type="PANTHER" id="PTHR32075">
    <property type="entry name" value="ISWI CHROMATIN-REMODELING COMPLEX SUBUNIT YPL216W-RELATED"/>
    <property type="match status" value="1"/>
</dbReference>
<dbReference type="InterPro" id="IPR028942">
    <property type="entry name" value="WHIM1_dom"/>
</dbReference>
<feature type="compositionally biased region" description="Acidic residues" evidence="4">
    <location>
        <begin position="746"/>
        <end position="762"/>
    </location>
</feature>
<proteinExistence type="predicted"/>
<dbReference type="Pfam" id="PF15612">
    <property type="entry name" value="WHIM1"/>
    <property type="match status" value="1"/>
</dbReference>
<dbReference type="InterPro" id="IPR028941">
    <property type="entry name" value="WHIM2_dom"/>
</dbReference>
<dbReference type="GO" id="GO:0000781">
    <property type="term" value="C:chromosome, telomeric region"/>
    <property type="evidence" value="ECO:0007669"/>
    <property type="project" value="GOC"/>
</dbReference>
<feature type="compositionally biased region" description="Acidic residues" evidence="4">
    <location>
        <begin position="531"/>
        <end position="550"/>
    </location>
</feature>
<feature type="region of interest" description="Disordered" evidence="4">
    <location>
        <begin position="331"/>
        <end position="389"/>
    </location>
</feature>
<feature type="domain" description="DDT" evidence="5">
    <location>
        <begin position="455"/>
        <end position="518"/>
    </location>
</feature>
<dbReference type="GO" id="GO:0031509">
    <property type="term" value="P:subtelomeric heterochromatin formation"/>
    <property type="evidence" value="ECO:0007669"/>
    <property type="project" value="TreeGrafter"/>
</dbReference>
<dbReference type="STRING" id="404692.A0A0J6YN08"/>
<feature type="compositionally biased region" description="Basic and acidic residues" evidence="4">
    <location>
        <begin position="771"/>
        <end position="781"/>
    </location>
</feature>
<feature type="compositionally biased region" description="Basic and acidic residues" evidence="4">
    <location>
        <begin position="717"/>
        <end position="727"/>
    </location>
</feature>
<feature type="region of interest" description="Disordered" evidence="4">
    <location>
        <begin position="717"/>
        <end position="781"/>
    </location>
</feature>
<evidence type="ECO:0000256" key="2">
    <source>
        <dbReference type="ARBA" id="ARBA00023054"/>
    </source>
</evidence>
<dbReference type="OrthoDB" id="332390at2759"/>
<dbReference type="Pfam" id="PF15613">
    <property type="entry name" value="WSD"/>
    <property type="match status" value="1"/>
</dbReference>
<dbReference type="SMART" id="SM00571">
    <property type="entry name" value="DDT"/>
    <property type="match status" value="1"/>
</dbReference>
<reference evidence="7" key="1">
    <citation type="journal article" date="2010" name="Genome Res.">
        <title>Population genomic sequencing of Coccidioides fungi reveals recent hybridization and transposon control.</title>
        <authorList>
            <person name="Neafsey D.E."/>
            <person name="Barker B.M."/>
            <person name="Sharpton T.J."/>
            <person name="Stajich J.E."/>
            <person name="Park D.J."/>
            <person name="Whiston E."/>
            <person name="Hung C.-Y."/>
            <person name="McMahan C."/>
            <person name="White J."/>
            <person name="Sykes S."/>
            <person name="Heiman D."/>
            <person name="Young S."/>
            <person name="Zeng Q."/>
            <person name="Abouelleil A."/>
            <person name="Aftuck L."/>
            <person name="Bessette D."/>
            <person name="Brown A."/>
            <person name="FitzGerald M."/>
            <person name="Lui A."/>
            <person name="Macdonald J.P."/>
            <person name="Priest M."/>
            <person name="Orbach M.J."/>
            <person name="Galgiani J.N."/>
            <person name="Kirkland T.N."/>
            <person name="Cole G.T."/>
            <person name="Birren B.W."/>
            <person name="Henn M.R."/>
            <person name="Taylor J.W."/>
            <person name="Rounsley S.D."/>
        </authorList>
    </citation>
    <scope>NUCLEOTIDE SEQUENCE [LARGE SCALE GENOMIC DNA]</scope>
    <source>
        <strain evidence="7">RMSCC 2394</strain>
    </source>
</reference>
<keyword evidence="3" id="KW-0539">Nucleus</keyword>